<sequence length="101" mass="10677">PAEAVPPSGGADHGADSLSIPGPTPSAEAMGHELKTLRRILETQLAQLAWNERSRRNPVHTELLCELSEIGVAQDLADHLIGQLPAGVDLLQGRRFAVAGL</sequence>
<feature type="non-terminal residue" evidence="2">
    <location>
        <position position="101"/>
    </location>
</feature>
<proteinExistence type="predicted"/>
<protein>
    <submittedName>
        <fullName evidence="2">Flagellar biosynthesis regulator FlhF</fullName>
    </submittedName>
</protein>
<keyword evidence="2" id="KW-0966">Cell projection</keyword>
<dbReference type="EMBL" id="AUZX01014887">
    <property type="protein sequence ID" value="EQD30886.1"/>
    <property type="molecule type" value="Genomic_DNA"/>
</dbReference>
<dbReference type="AlphaFoldDB" id="T0Y6Y2"/>
<comment type="caution">
    <text evidence="2">The sequence shown here is derived from an EMBL/GenBank/DDBJ whole genome shotgun (WGS) entry which is preliminary data.</text>
</comment>
<feature type="region of interest" description="Disordered" evidence="1">
    <location>
        <begin position="1"/>
        <end position="28"/>
    </location>
</feature>
<gene>
    <name evidence="2" type="ORF">B1A_20180</name>
</gene>
<evidence type="ECO:0000256" key="1">
    <source>
        <dbReference type="SAM" id="MobiDB-lite"/>
    </source>
</evidence>
<reference evidence="2" key="1">
    <citation type="submission" date="2013-08" db="EMBL/GenBank/DDBJ databases">
        <authorList>
            <person name="Mendez C."/>
            <person name="Richter M."/>
            <person name="Ferrer M."/>
            <person name="Sanchez J."/>
        </authorList>
    </citation>
    <scope>NUCLEOTIDE SEQUENCE</scope>
</reference>
<evidence type="ECO:0000313" key="2">
    <source>
        <dbReference type="EMBL" id="EQD30886.1"/>
    </source>
</evidence>
<keyword evidence="2" id="KW-0969">Cilium</keyword>
<name>T0Y6Y2_9ZZZZ</name>
<reference evidence="2" key="2">
    <citation type="journal article" date="2014" name="ISME J.">
        <title>Microbial stratification in low pH oxic and suboxic macroscopic growths along an acid mine drainage.</title>
        <authorList>
            <person name="Mendez-Garcia C."/>
            <person name="Mesa V."/>
            <person name="Sprenger R.R."/>
            <person name="Richter M."/>
            <person name="Diez M.S."/>
            <person name="Solano J."/>
            <person name="Bargiela R."/>
            <person name="Golyshina O.V."/>
            <person name="Manteca A."/>
            <person name="Ramos J.L."/>
            <person name="Gallego J.R."/>
            <person name="Llorente I."/>
            <person name="Martins Dos Santos V.A."/>
            <person name="Jensen O.N."/>
            <person name="Pelaez A.I."/>
            <person name="Sanchez J."/>
            <person name="Ferrer M."/>
        </authorList>
    </citation>
    <scope>NUCLEOTIDE SEQUENCE</scope>
</reference>
<organism evidence="2">
    <name type="scientific">mine drainage metagenome</name>
    <dbReference type="NCBI Taxonomy" id="410659"/>
    <lineage>
        <taxon>unclassified sequences</taxon>
        <taxon>metagenomes</taxon>
        <taxon>ecological metagenomes</taxon>
    </lineage>
</organism>
<keyword evidence="2" id="KW-0282">Flagellum</keyword>
<accession>T0Y6Y2</accession>
<feature type="non-terminal residue" evidence="2">
    <location>
        <position position="1"/>
    </location>
</feature>